<keyword evidence="2" id="KW-0597">Phosphoprotein</keyword>
<keyword evidence="5" id="KW-1185">Reference proteome</keyword>
<dbReference type="AlphaFoldDB" id="A0A1U7HN76"/>
<dbReference type="RefSeq" id="WP_073550242.1">
    <property type="nucleotide sequence ID" value="NZ_CAWMVK010000003.1"/>
</dbReference>
<evidence type="ECO:0000313" key="5">
    <source>
        <dbReference type="Proteomes" id="UP000185984"/>
    </source>
</evidence>
<gene>
    <name evidence="4" type="ORF">NIES1031_14475</name>
</gene>
<dbReference type="GO" id="GO:0003677">
    <property type="term" value="F:DNA binding"/>
    <property type="evidence" value="ECO:0007669"/>
    <property type="project" value="UniProtKB-KW"/>
</dbReference>
<feature type="modified residue" description="4-aspartylphosphate" evidence="2">
    <location>
        <position position="62"/>
    </location>
</feature>
<dbReference type="InterPro" id="IPR039420">
    <property type="entry name" value="WalR-like"/>
</dbReference>
<name>A0A1U7HN76_9CHRO</name>
<accession>A0A1U7HN76</accession>
<evidence type="ECO:0000313" key="4">
    <source>
        <dbReference type="EMBL" id="OKH25050.1"/>
    </source>
</evidence>
<feature type="domain" description="Response regulatory" evidence="3">
    <location>
        <begin position="11"/>
        <end position="138"/>
    </location>
</feature>
<proteinExistence type="predicted"/>
<sequence>MSHNLQQEKQKILVIDDHETVLYGTIYALKQQYPEADIRTTQTAQQLLEQLPSFKPDLVVMDLSIPDKVGEHDKSDVGIQLLKTLMQQYPTLNFTVQSSYIKALVRIKPTIDAHQGGFTVADKSLSTKEMLKRIDWALQGLTYTKDLKAMQSGLEIKQDWLTLLQLAFEEELQDQEIAKRMLVSARTVRHYWTKVQDVLEVYPDEGKRNIRIQTERRAREVGLID</sequence>
<dbReference type="Pfam" id="PF00072">
    <property type="entry name" value="Response_reg"/>
    <property type="match status" value="1"/>
</dbReference>
<keyword evidence="1" id="KW-0238">DNA-binding</keyword>
<comment type="caution">
    <text evidence="4">The sequence shown here is derived from an EMBL/GenBank/DDBJ whole genome shotgun (WGS) entry which is preliminary data.</text>
</comment>
<dbReference type="EMBL" id="MRCC01000011">
    <property type="protein sequence ID" value="OKH25050.1"/>
    <property type="molecule type" value="Genomic_DNA"/>
</dbReference>
<evidence type="ECO:0000256" key="1">
    <source>
        <dbReference type="ARBA" id="ARBA00023125"/>
    </source>
</evidence>
<dbReference type="SMART" id="SM00448">
    <property type="entry name" value="REC"/>
    <property type="match status" value="1"/>
</dbReference>
<dbReference type="STRING" id="247279.NIES1031_14475"/>
<evidence type="ECO:0000256" key="2">
    <source>
        <dbReference type="PROSITE-ProRule" id="PRU00169"/>
    </source>
</evidence>
<dbReference type="PROSITE" id="PS50110">
    <property type="entry name" value="RESPONSE_REGULATORY"/>
    <property type="match status" value="1"/>
</dbReference>
<dbReference type="InterPro" id="IPR001789">
    <property type="entry name" value="Sig_transdc_resp-reg_receiver"/>
</dbReference>
<dbReference type="GO" id="GO:0000160">
    <property type="term" value="P:phosphorelay signal transduction system"/>
    <property type="evidence" value="ECO:0007669"/>
    <property type="project" value="InterPro"/>
</dbReference>
<reference evidence="4 5" key="1">
    <citation type="submission" date="2016-11" db="EMBL/GenBank/DDBJ databases">
        <title>Draft Genome Sequences of Nine Cyanobacterial Strains from Diverse Habitats.</title>
        <authorList>
            <person name="Zhu T."/>
            <person name="Hou S."/>
            <person name="Lu X."/>
            <person name="Hess W.R."/>
        </authorList>
    </citation>
    <scope>NUCLEOTIDE SEQUENCE [LARGE SCALE GENOMIC DNA]</scope>
    <source>
        <strain evidence="4 5">5.2 s.c.1</strain>
    </source>
</reference>
<dbReference type="InterPro" id="IPR011006">
    <property type="entry name" value="CheY-like_superfamily"/>
</dbReference>
<dbReference type="Proteomes" id="UP000185984">
    <property type="component" value="Unassembled WGS sequence"/>
</dbReference>
<protein>
    <submittedName>
        <fullName evidence="4">Response regulator</fullName>
    </submittedName>
</protein>
<dbReference type="PANTHER" id="PTHR43214">
    <property type="entry name" value="TWO-COMPONENT RESPONSE REGULATOR"/>
    <property type="match status" value="1"/>
</dbReference>
<dbReference type="Gene3D" id="3.40.50.2300">
    <property type="match status" value="1"/>
</dbReference>
<evidence type="ECO:0000259" key="3">
    <source>
        <dbReference type="PROSITE" id="PS50110"/>
    </source>
</evidence>
<dbReference type="OrthoDB" id="495017at2"/>
<dbReference type="PANTHER" id="PTHR43214:SF37">
    <property type="entry name" value="TRANSCRIPTIONAL REGULATORY PROTEIN YDFI"/>
    <property type="match status" value="1"/>
</dbReference>
<dbReference type="SUPFAM" id="SSF52172">
    <property type="entry name" value="CheY-like"/>
    <property type="match status" value="1"/>
</dbReference>
<organism evidence="4 5">
    <name type="scientific">Chroogloeocystis siderophila 5.2 s.c.1</name>
    <dbReference type="NCBI Taxonomy" id="247279"/>
    <lineage>
        <taxon>Bacteria</taxon>
        <taxon>Bacillati</taxon>
        <taxon>Cyanobacteriota</taxon>
        <taxon>Cyanophyceae</taxon>
        <taxon>Oscillatoriophycideae</taxon>
        <taxon>Chroococcales</taxon>
        <taxon>Chroococcaceae</taxon>
        <taxon>Chroogloeocystis</taxon>
    </lineage>
</organism>